<proteinExistence type="inferred from homology"/>
<dbReference type="SUPFAM" id="SSF51735">
    <property type="entry name" value="NAD(P)-binding Rossmann-fold domains"/>
    <property type="match status" value="1"/>
</dbReference>
<keyword evidence="6" id="KW-1185">Reference proteome</keyword>
<sequence>MSSPSSKHTVFVLGGTGTTGSSVVNGLLEAGKYHVIVGVRSSSLEKPEVSKLRERGVEIRAIELTFPPAELDAALKGVDTVISTTYYTEIDKQVPLADAAKRVGVKRFVPDDWATPCVRGVRKFYDQKGAIQDYVKSIGLGYTFIDVGIWTVLAFPEDKEETEDSFIPSKSHRITGTGNVKNALTHIPDIGKFVAEIIDDERTLNKYVFCWGDEKTQNEIWEIARKAKADASGGPLKAKPVFESEEDVRTKLKNAKDWSIQQIGEEYNWSMYIRGDNNVESAKKPEYGGALDARELYPHIKVSSAEDIAKELYKQ</sequence>
<keyword evidence="3" id="KW-0560">Oxidoreductase</keyword>
<dbReference type="GO" id="GO:0016491">
    <property type="term" value="F:oxidoreductase activity"/>
    <property type="evidence" value="ECO:0007669"/>
    <property type="project" value="UniProtKB-KW"/>
</dbReference>
<name>A0A0H2RK07_9AGAM</name>
<evidence type="ECO:0000259" key="4">
    <source>
        <dbReference type="Pfam" id="PF05368"/>
    </source>
</evidence>
<dbReference type="STRING" id="27342.A0A0H2RK07"/>
<dbReference type="Gene3D" id="3.40.50.720">
    <property type="entry name" value="NAD(P)-binding Rossmann-like Domain"/>
    <property type="match status" value="1"/>
</dbReference>
<reference evidence="5 6" key="1">
    <citation type="submission" date="2015-04" db="EMBL/GenBank/DDBJ databases">
        <title>Complete genome sequence of Schizopora paradoxa KUC8140, a cosmopolitan wood degrader in East Asia.</title>
        <authorList>
            <consortium name="DOE Joint Genome Institute"/>
            <person name="Min B."/>
            <person name="Park H."/>
            <person name="Jang Y."/>
            <person name="Kim J.-J."/>
            <person name="Kim K.H."/>
            <person name="Pangilinan J."/>
            <person name="Lipzen A."/>
            <person name="Riley R."/>
            <person name="Grigoriev I.V."/>
            <person name="Spatafora J.W."/>
            <person name="Choi I.-G."/>
        </authorList>
    </citation>
    <scope>NUCLEOTIDE SEQUENCE [LARGE SCALE GENOMIC DNA]</scope>
    <source>
        <strain evidence="5 6">KUC8140</strain>
    </source>
</reference>
<evidence type="ECO:0000256" key="3">
    <source>
        <dbReference type="ARBA" id="ARBA00023002"/>
    </source>
</evidence>
<gene>
    <name evidence="5" type="ORF">SCHPADRAFT_445942</name>
</gene>
<dbReference type="PANTHER" id="PTHR47706:SF4">
    <property type="entry name" value="NMRA-LIKE DOMAIN-CONTAINING PROTEIN"/>
    <property type="match status" value="1"/>
</dbReference>
<dbReference type="InParanoid" id="A0A0H2RK07"/>
<feature type="domain" description="NmrA-like" evidence="4">
    <location>
        <begin position="7"/>
        <end position="227"/>
    </location>
</feature>
<dbReference type="InterPro" id="IPR008030">
    <property type="entry name" value="NmrA-like"/>
</dbReference>
<dbReference type="OrthoDB" id="2798875at2759"/>
<dbReference type="PANTHER" id="PTHR47706">
    <property type="entry name" value="NMRA-LIKE FAMILY PROTEIN"/>
    <property type="match status" value="1"/>
</dbReference>
<organism evidence="5 6">
    <name type="scientific">Schizopora paradoxa</name>
    <dbReference type="NCBI Taxonomy" id="27342"/>
    <lineage>
        <taxon>Eukaryota</taxon>
        <taxon>Fungi</taxon>
        <taxon>Dikarya</taxon>
        <taxon>Basidiomycota</taxon>
        <taxon>Agaricomycotina</taxon>
        <taxon>Agaricomycetes</taxon>
        <taxon>Hymenochaetales</taxon>
        <taxon>Schizoporaceae</taxon>
        <taxon>Schizopora</taxon>
    </lineage>
</organism>
<evidence type="ECO:0000256" key="1">
    <source>
        <dbReference type="ARBA" id="ARBA00005725"/>
    </source>
</evidence>
<evidence type="ECO:0000313" key="5">
    <source>
        <dbReference type="EMBL" id="KLO11907.1"/>
    </source>
</evidence>
<dbReference type="AlphaFoldDB" id="A0A0H2RK07"/>
<dbReference type="InterPro" id="IPR036291">
    <property type="entry name" value="NAD(P)-bd_dom_sf"/>
</dbReference>
<dbReference type="Pfam" id="PF05368">
    <property type="entry name" value="NmrA"/>
    <property type="match status" value="1"/>
</dbReference>
<accession>A0A0H2RK07</accession>
<comment type="similarity">
    <text evidence="1">Belongs to the NmrA-type oxidoreductase family. Isoflavone reductase subfamily.</text>
</comment>
<protein>
    <submittedName>
        <fullName evidence="5">NAD(P)-binding protein</fullName>
    </submittedName>
</protein>
<dbReference type="EMBL" id="KQ085989">
    <property type="protein sequence ID" value="KLO11907.1"/>
    <property type="molecule type" value="Genomic_DNA"/>
</dbReference>
<evidence type="ECO:0000313" key="6">
    <source>
        <dbReference type="Proteomes" id="UP000053477"/>
    </source>
</evidence>
<keyword evidence="2" id="KW-0521">NADP</keyword>
<evidence type="ECO:0000256" key="2">
    <source>
        <dbReference type="ARBA" id="ARBA00022857"/>
    </source>
</evidence>
<dbReference type="InterPro" id="IPR051609">
    <property type="entry name" value="NmrA/Isoflavone_reductase-like"/>
</dbReference>
<dbReference type="Proteomes" id="UP000053477">
    <property type="component" value="Unassembled WGS sequence"/>
</dbReference>
<dbReference type="Gene3D" id="3.90.25.10">
    <property type="entry name" value="UDP-galactose 4-epimerase, domain 1"/>
    <property type="match status" value="1"/>
</dbReference>